<organism evidence="1 2">
    <name type="scientific">Duganella dendranthematis</name>
    <dbReference type="NCBI Taxonomy" id="2728021"/>
    <lineage>
        <taxon>Bacteria</taxon>
        <taxon>Pseudomonadati</taxon>
        <taxon>Pseudomonadota</taxon>
        <taxon>Betaproteobacteria</taxon>
        <taxon>Burkholderiales</taxon>
        <taxon>Oxalobacteraceae</taxon>
        <taxon>Telluria group</taxon>
        <taxon>Duganella</taxon>
    </lineage>
</organism>
<keyword evidence="2" id="KW-1185">Reference proteome</keyword>
<dbReference type="EMBL" id="CP051684">
    <property type="protein sequence ID" value="QJD91833.1"/>
    <property type="molecule type" value="Genomic_DNA"/>
</dbReference>
<accession>A0ABX6MCI8</accession>
<name>A0ABX6MCI8_9BURK</name>
<dbReference type="Proteomes" id="UP000503117">
    <property type="component" value="Chromosome"/>
</dbReference>
<proteinExistence type="predicted"/>
<gene>
    <name evidence="1" type="ORF">HH213_18095</name>
</gene>
<evidence type="ECO:0000313" key="1">
    <source>
        <dbReference type="EMBL" id="QJD91833.1"/>
    </source>
</evidence>
<reference evidence="1 2" key="1">
    <citation type="submission" date="2020-04" db="EMBL/GenBank/DDBJ databases">
        <title>Genome sequencing of novel species.</title>
        <authorList>
            <person name="Heo J."/>
            <person name="Kim S.-J."/>
            <person name="Kim J.-S."/>
            <person name="Hong S.-B."/>
            <person name="Kwon S.-W."/>
        </authorList>
    </citation>
    <scope>NUCLEOTIDE SEQUENCE [LARGE SCALE GENOMIC DNA]</scope>
    <source>
        <strain evidence="1 2">AF9R3</strain>
    </source>
</reference>
<sequence length="221" mass="24619">MRFLKRNRLPKITAIKLYSIGEPENRELLLSRILSALQETFGALPEEFDISGPYGIRKGSSVGYRVFQNKLKKIGHEKYYALSAENNGQFGFNLLLGAHIAALSYTELVLWYASESYLVDFLQFVEPILGPLNAASGFDIEIADGHSINTEARIKKSIFGSISIRVGHEHLAWLSSIHEGAIRGLFRNNIVNNEQLLVLATRGIKPTKTLSNGLHYICCPG</sequence>
<protein>
    <submittedName>
        <fullName evidence="1">Uncharacterized protein</fullName>
    </submittedName>
</protein>
<evidence type="ECO:0000313" key="2">
    <source>
        <dbReference type="Proteomes" id="UP000503117"/>
    </source>
</evidence>
<dbReference type="RefSeq" id="WP_169113149.1">
    <property type="nucleotide sequence ID" value="NZ_CP051684.1"/>
</dbReference>